<dbReference type="Proteomes" id="UP000010469">
    <property type="component" value="Chromosome"/>
</dbReference>
<dbReference type="InterPro" id="IPR014718">
    <property type="entry name" value="GH-type_carb-bd"/>
</dbReference>
<dbReference type="SUPFAM" id="SSF74650">
    <property type="entry name" value="Galactose mutarotase-like"/>
    <property type="match status" value="1"/>
</dbReference>
<dbReference type="InterPro" id="IPR008183">
    <property type="entry name" value="Aldose_1/G6P_1-epimerase"/>
</dbReference>
<dbReference type="InParanoid" id="L0AAA5"/>
<keyword evidence="2" id="KW-1185">Reference proteome</keyword>
<evidence type="ECO:0000313" key="1">
    <source>
        <dbReference type="EMBL" id="AFZ70052.1"/>
    </source>
</evidence>
<reference evidence="1" key="1">
    <citation type="submission" date="2012-03" db="EMBL/GenBank/DDBJ databases">
        <title>Complete genome of Caldisphaera lagunensis DSM 15908.</title>
        <authorList>
            <consortium name="US DOE Joint Genome Institute (JGI-PGF)"/>
            <person name="Lucas S."/>
            <person name="Copeland A."/>
            <person name="Lapidus A."/>
            <person name="Glavina del Rio T."/>
            <person name="Dalin E."/>
            <person name="Tice H."/>
            <person name="Bruce D."/>
            <person name="Goodwin L."/>
            <person name="Pitluck S."/>
            <person name="Peters L."/>
            <person name="Mikhailova N."/>
            <person name="Teshima H."/>
            <person name="Kyrpides N."/>
            <person name="Mavromatis K."/>
            <person name="Ivanova N."/>
            <person name="Brettin T."/>
            <person name="Detter J.C."/>
            <person name="Han C."/>
            <person name="Larimer F."/>
            <person name="Land M."/>
            <person name="Hauser L."/>
            <person name="Markowitz V."/>
            <person name="Cheng J.-F."/>
            <person name="Hugenholtz P."/>
            <person name="Woyke T."/>
            <person name="Wu D."/>
            <person name="Spring S."/>
            <person name="Schroeder M."/>
            <person name="Brambilla E."/>
            <person name="Klenk H.-P."/>
            <person name="Eisen J.A."/>
        </authorList>
    </citation>
    <scope>NUCLEOTIDE SEQUENCE</scope>
    <source>
        <strain evidence="1">DSM 15908</strain>
    </source>
</reference>
<gene>
    <name evidence="1" type="ordered locus">Calag_0272</name>
</gene>
<dbReference type="EMBL" id="CP003378">
    <property type="protein sequence ID" value="AFZ70052.1"/>
    <property type="molecule type" value="Genomic_DNA"/>
</dbReference>
<dbReference type="Pfam" id="PF01263">
    <property type="entry name" value="Aldose_epim"/>
    <property type="match status" value="1"/>
</dbReference>
<dbReference type="eggNOG" id="arCOG05361">
    <property type="taxonomic scope" value="Archaea"/>
</dbReference>
<dbReference type="STRING" id="1056495.Calag_0272"/>
<dbReference type="PANTHER" id="PTHR10091:SF0">
    <property type="entry name" value="GALACTOSE MUTAROTASE"/>
    <property type="match status" value="1"/>
</dbReference>
<dbReference type="GO" id="GO:0004034">
    <property type="term" value="F:aldose 1-epimerase activity"/>
    <property type="evidence" value="ECO:0007669"/>
    <property type="project" value="TreeGrafter"/>
</dbReference>
<name>L0AAA5_CALLD</name>
<dbReference type="CDD" id="cd01081">
    <property type="entry name" value="Aldose_epim"/>
    <property type="match status" value="1"/>
</dbReference>
<dbReference type="Gene3D" id="2.70.98.10">
    <property type="match status" value="1"/>
</dbReference>
<dbReference type="KEGG" id="clg:Calag_0272"/>
<dbReference type="HOGENOM" id="CLU_052486_1_1_2"/>
<dbReference type="GO" id="GO:0030246">
    <property type="term" value="F:carbohydrate binding"/>
    <property type="evidence" value="ECO:0007669"/>
    <property type="project" value="InterPro"/>
</dbReference>
<dbReference type="AlphaFoldDB" id="L0AAA5"/>
<dbReference type="InterPro" id="IPR011013">
    <property type="entry name" value="Gal_mutarotase_sf_dom"/>
</dbReference>
<protein>
    <submittedName>
        <fullName evidence="1">Galactose mutarotase-like enzyme</fullName>
    </submittedName>
</protein>
<dbReference type="PANTHER" id="PTHR10091">
    <property type="entry name" value="ALDOSE-1-EPIMERASE"/>
    <property type="match status" value="1"/>
</dbReference>
<dbReference type="GO" id="GO:0033499">
    <property type="term" value="P:galactose catabolic process via UDP-galactose, Leloir pathway"/>
    <property type="evidence" value="ECO:0007669"/>
    <property type="project" value="TreeGrafter"/>
</dbReference>
<organism evidence="1 2">
    <name type="scientific">Caldisphaera lagunensis (strain DSM 15908 / JCM 11604 / ANMR 0165 / IC-154)</name>
    <dbReference type="NCBI Taxonomy" id="1056495"/>
    <lineage>
        <taxon>Archaea</taxon>
        <taxon>Thermoproteota</taxon>
        <taxon>Thermoprotei</taxon>
        <taxon>Acidilobales</taxon>
        <taxon>Caldisphaeraceae</taxon>
        <taxon>Caldisphaera</taxon>
    </lineage>
</organism>
<sequence length="264" mass="29805">MIKVLTIKNNKSEAIINEIGAYLEKLTLNGKNILLPGNIINPTHGGMAILIPFANRIKGAEYEFNGKKYFLKKNKEGNAIHGLVLDKKFSILKANKDSVSLSYTLEDEGYPTRLEIEVKYSIGNSNLETEFFITNNGNSNAPLVVGAHPYFLIEGYWKINPKKVKKCLLFNKIPNGEFIYYEIEGNIDYDDCFYIGNMVELSSDNINLQIETTDMPYFQIYTGVKGAVALEPMSGIPDAYHNKIGLYIIKPGEKKYYSFIISLK</sequence>
<evidence type="ECO:0000313" key="2">
    <source>
        <dbReference type="Proteomes" id="UP000010469"/>
    </source>
</evidence>
<accession>L0AAA5</accession>
<dbReference type="GO" id="GO:0006006">
    <property type="term" value="P:glucose metabolic process"/>
    <property type="evidence" value="ECO:0007669"/>
    <property type="project" value="TreeGrafter"/>
</dbReference>
<proteinExistence type="predicted"/>
<dbReference type="FunCoup" id="L0AAA5">
    <property type="interactions" value="30"/>
</dbReference>